<keyword evidence="3" id="KW-1185">Reference proteome</keyword>
<dbReference type="RefSeq" id="WP_068364746.1">
    <property type="nucleotide sequence ID" value="NZ_JAIMBW010000001.1"/>
</dbReference>
<dbReference type="EMBL" id="CP078073">
    <property type="protein sequence ID" value="QXL86834.1"/>
    <property type="molecule type" value="Genomic_DNA"/>
</dbReference>
<accession>A0A975TSH0</accession>
<organism evidence="2">
    <name type="scientific">Gymnodinialimonas phycosphaerae</name>
    <dbReference type="NCBI Taxonomy" id="2841589"/>
    <lineage>
        <taxon>Bacteria</taxon>
        <taxon>Pseudomonadati</taxon>
        <taxon>Pseudomonadota</taxon>
        <taxon>Alphaproteobacteria</taxon>
        <taxon>Rhodobacterales</taxon>
        <taxon>Paracoccaceae</taxon>
        <taxon>Gymnodinialimonas</taxon>
    </lineage>
</organism>
<evidence type="ECO:0000313" key="2">
    <source>
        <dbReference type="EMBL" id="QXL86834.1"/>
    </source>
</evidence>
<dbReference type="EMBL" id="JAIMBW010000001">
    <property type="protein sequence ID" value="MBY4894151.1"/>
    <property type="molecule type" value="Genomic_DNA"/>
</dbReference>
<proteinExistence type="predicted"/>
<dbReference type="AlphaFoldDB" id="A0A975TSH0"/>
<reference evidence="2 3" key="1">
    <citation type="submission" date="2021-07" db="EMBL/GenBank/DDBJ databases">
        <title>Karlodiniumbacter phycospheric gen. nov., sp. nov., a phycosphere bacterium isolated from karlodinium veneficum.</title>
        <authorList>
            <person name="Peng Y."/>
            <person name="Jiang L."/>
            <person name="Lee J."/>
        </authorList>
    </citation>
    <scope>NUCLEOTIDE SEQUENCE</scope>
    <source>
        <strain evidence="2 3">N5</strain>
    </source>
</reference>
<sequence length="124" mass="13327">MMAEALVRTTLQAGRYEGVLTGAGQTEIEALHKGRIVGVAQVTKHPDEPGAMNVTLDLPADVLSDGVQVVGLRSTATGDVLDRVTLMAGTALDEDIRGELTLLREELEMLKRAFRRHCADTGED</sequence>
<dbReference type="Proteomes" id="UP000693972">
    <property type="component" value="Unassembled WGS sequence"/>
</dbReference>
<protein>
    <submittedName>
        <fullName evidence="2">Uncharacterized protein</fullName>
    </submittedName>
</protein>
<name>A0A975TSH0_9RHOB</name>
<evidence type="ECO:0000313" key="3">
    <source>
        <dbReference type="Proteomes" id="UP000693972"/>
    </source>
</evidence>
<gene>
    <name evidence="1" type="ORF">KUL25_15445</name>
    <name evidence="2" type="ORF">KUL25_15450</name>
</gene>
<evidence type="ECO:0000313" key="1">
    <source>
        <dbReference type="EMBL" id="MBY4894151.1"/>
    </source>
</evidence>